<evidence type="ECO:0000256" key="20">
    <source>
        <dbReference type="RuleBase" id="RU364040"/>
    </source>
</evidence>
<evidence type="ECO:0000259" key="23">
    <source>
        <dbReference type="Pfam" id="PF11838"/>
    </source>
</evidence>
<evidence type="ECO:0000256" key="16">
    <source>
        <dbReference type="ARBA" id="ARBA00023288"/>
    </source>
</evidence>
<feature type="binding site" evidence="18">
    <location>
        <position position="377"/>
    </location>
    <ligand>
        <name>Zn(2+)</name>
        <dbReference type="ChEBI" id="CHEBI:29105"/>
        <note>catalytic</note>
    </ligand>
</feature>
<keyword evidence="13 20" id="KW-0482">Metalloprotease</keyword>
<dbReference type="GO" id="GO:0098552">
    <property type="term" value="C:side of membrane"/>
    <property type="evidence" value="ECO:0007669"/>
    <property type="project" value="UniProtKB-KW"/>
</dbReference>
<keyword evidence="8 18" id="KW-0479">Metal-binding</keyword>
<evidence type="ECO:0000256" key="4">
    <source>
        <dbReference type="ARBA" id="ARBA00022475"/>
    </source>
</evidence>
<reference evidence="25 26" key="1">
    <citation type="submission" date="2020-04" db="EMBL/GenBank/DDBJ databases">
        <authorList>
            <person name="Alioto T."/>
            <person name="Alioto T."/>
            <person name="Gomez Garrido J."/>
        </authorList>
    </citation>
    <scope>NUCLEOTIDE SEQUENCE [LARGE SCALE GENOMIC DNA]</scope>
</reference>
<feature type="signal peptide" evidence="21">
    <location>
        <begin position="1"/>
        <end position="19"/>
    </location>
</feature>
<keyword evidence="11 18" id="KW-0862">Zinc</keyword>
<keyword evidence="16" id="KW-0449">Lipoprotein</keyword>
<evidence type="ECO:0000256" key="3">
    <source>
        <dbReference type="ARBA" id="ARBA00010136"/>
    </source>
</evidence>
<dbReference type="GO" id="GO:0070006">
    <property type="term" value="F:metalloaminopeptidase activity"/>
    <property type="evidence" value="ECO:0007669"/>
    <property type="project" value="TreeGrafter"/>
</dbReference>
<evidence type="ECO:0000256" key="19">
    <source>
        <dbReference type="PIRSR" id="PIRSR634016-4"/>
    </source>
</evidence>
<evidence type="ECO:0000256" key="12">
    <source>
        <dbReference type="ARBA" id="ARBA00022989"/>
    </source>
</evidence>
<evidence type="ECO:0000256" key="11">
    <source>
        <dbReference type="ARBA" id="ARBA00022833"/>
    </source>
</evidence>
<dbReference type="EC" id="3.4.11.-" evidence="20"/>
<dbReference type="Pfam" id="PF01433">
    <property type="entry name" value="Peptidase_M1"/>
    <property type="match status" value="1"/>
</dbReference>
<dbReference type="InterPro" id="IPR014782">
    <property type="entry name" value="Peptidase_M1_dom"/>
</dbReference>
<comment type="cofactor">
    <cofactor evidence="18 20">
        <name>Zn(2+)</name>
        <dbReference type="ChEBI" id="CHEBI:29105"/>
    </cofactor>
    <text evidence="18 20">Binds 1 zinc ion per subunit.</text>
</comment>
<dbReference type="FunFam" id="1.10.390.10:FF:000016">
    <property type="entry name" value="Glutamyl aminopeptidase"/>
    <property type="match status" value="1"/>
</dbReference>
<evidence type="ECO:0000256" key="10">
    <source>
        <dbReference type="ARBA" id="ARBA00022801"/>
    </source>
</evidence>
<dbReference type="PRINTS" id="PR00756">
    <property type="entry name" value="ALADIPTASE"/>
</dbReference>
<feature type="site" description="Transition state stabilizer" evidence="19">
    <location>
        <position position="440"/>
    </location>
</feature>
<dbReference type="SUPFAM" id="SSF55486">
    <property type="entry name" value="Metalloproteases ('zincins'), catalytic domain"/>
    <property type="match status" value="1"/>
</dbReference>
<evidence type="ECO:0000256" key="8">
    <source>
        <dbReference type="ARBA" id="ARBA00022723"/>
    </source>
</evidence>
<keyword evidence="10 20" id="KW-0378">Hydrolase</keyword>
<evidence type="ECO:0000256" key="6">
    <source>
        <dbReference type="ARBA" id="ARBA00022670"/>
    </source>
</evidence>
<keyword evidence="5" id="KW-0336">GPI-anchor</keyword>
<dbReference type="Gene3D" id="2.60.40.1910">
    <property type="match status" value="1"/>
</dbReference>
<dbReference type="InterPro" id="IPR034016">
    <property type="entry name" value="M1_APN-typ"/>
</dbReference>
<accession>A0A8S1CDV6</accession>
<evidence type="ECO:0000256" key="21">
    <source>
        <dbReference type="SAM" id="SignalP"/>
    </source>
</evidence>
<dbReference type="OrthoDB" id="10031169at2759"/>
<feature type="domain" description="Aminopeptidase N-like N-terminal" evidence="24">
    <location>
        <begin position="47"/>
        <end position="247"/>
    </location>
</feature>
<dbReference type="EMBL" id="CADEPI010000024">
    <property type="protein sequence ID" value="CAB3366339.1"/>
    <property type="molecule type" value="Genomic_DNA"/>
</dbReference>
<feature type="chain" id="PRO_5035763921" description="Aminopeptidase" evidence="21">
    <location>
        <begin position="20"/>
        <end position="865"/>
    </location>
</feature>
<dbReference type="InterPro" id="IPR027268">
    <property type="entry name" value="Peptidase_M4/M1_CTD_sf"/>
</dbReference>
<dbReference type="GO" id="GO:0008270">
    <property type="term" value="F:zinc ion binding"/>
    <property type="evidence" value="ECO:0007669"/>
    <property type="project" value="UniProtKB-UniRule"/>
</dbReference>
<keyword evidence="9 21" id="KW-0732">Signal</keyword>
<evidence type="ECO:0000313" key="26">
    <source>
        <dbReference type="Proteomes" id="UP000494165"/>
    </source>
</evidence>
<dbReference type="InterPro" id="IPR024571">
    <property type="entry name" value="ERAP1-like_C_dom"/>
</dbReference>
<comment type="similarity">
    <text evidence="3 20">Belongs to the peptidase M1 family.</text>
</comment>
<evidence type="ECO:0000256" key="15">
    <source>
        <dbReference type="ARBA" id="ARBA00023180"/>
    </source>
</evidence>
<evidence type="ECO:0000256" key="2">
    <source>
        <dbReference type="ARBA" id="ARBA00004609"/>
    </source>
</evidence>
<dbReference type="GO" id="GO:0005886">
    <property type="term" value="C:plasma membrane"/>
    <property type="evidence" value="ECO:0007669"/>
    <property type="project" value="UniProtKB-SubCell"/>
</dbReference>
<dbReference type="InterPro" id="IPR050344">
    <property type="entry name" value="Peptidase_M1_aminopeptidases"/>
</dbReference>
<evidence type="ECO:0000256" key="7">
    <source>
        <dbReference type="ARBA" id="ARBA00022692"/>
    </source>
</evidence>
<feature type="active site" description="Proton acceptor" evidence="17">
    <location>
        <position position="355"/>
    </location>
</feature>
<keyword evidence="7" id="KW-0812">Transmembrane</keyword>
<dbReference type="InterPro" id="IPR001930">
    <property type="entry name" value="Peptidase_M1"/>
</dbReference>
<protein>
    <recommendedName>
        <fullName evidence="20">Aminopeptidase</fullName>
        <ecNumber evidence="20">3.4.11.-</ecNumber>
    </recommendedName>
</protein>
<dbReference type="Pfam" id="PF11838">
    <property type="entry name" value="ERAP1_C"/>
    <property type="match status" value="1"/>
</dbReference>
<dbReference type="InterPro" id="IPR042097">
    <property type="entry name" value="Aminopeptidase_N-like_N_sf"/>
</dbReference>
<keyword evidence="26" id="KW-1185">Reference proteome</keyword>
<dbReference type="PANTHER" id="PTHR11533:SF301">
    <property type="entry name" value="AMINOPEPTIDASE"/>
    <property type="match status" value="1"/>
</dbReference>
<dbReference type="Proteomes" id="UP000494165">
    <property type="component" value="Unassembled WGS sequence"/>
</dbReference>
<evidence type="ECO:0000259" key="24">
    <source>
        <dbReference type="Pfam" id="PF17900"/>
    </source>
</evidence>
<feature type="binding site" evidence="18">
    <location>
        <position position="358"/>
    </location>
    <ligand>
        <name>Zn(2+)</name>
        <dbReference type="ChEBI" id="CHEBI:29105"/>
        <note>catalytic</note>
    </ligand>
</feature>
<keyword evidence="15" id="KW-0325">Glycoprotein</keyword>
<dbReference type="GO" id="GO:0006508">
    <property type="term" value="P:proteolysis"/>
    <property type="evidence" value="ECO:0007669"/>
    <property type="project" value="UniProtKB-KW"/>
</dbReference>
<dbReference type="InterPro" id="IPR045357">
    <property type="entry name" value="Aminopeptidase_N-like_N"/>
</dbReference>
<evidence type="ECO:0000256" key="1">
    <source>
        <dbReference type="ARBA" id="ARBA00004167"/>
    </source>
</evidence>
<evidence type="ECO:0000256" key="5">
    <source>
        <dbReference type="ARBA" id="ARBA00022622"/>
    </source>
</evidence>
<dbReference type="AlphaFoldDB" id="A0A8S1CDV6"/>
<dbReference type="GO" id="GO:0005615">
    <property type="term" value="C:extracellular space"/>
    <property type="evidence" value="ECO:0007669"/>
    <property type="project" value="TreeGrafter"/>
</dbReference>
<dbReference type="FunFam" id="2.60.40.1910:FF:000008">
    <property type="entry name" value="Aminopeptidase"/>
    <property type="match status" value="1"/>
</dbReference>
<evidence type="ECO:0000256" key="18">
    <source>
        <dbReference type="PIRSR" id="PIRSR634016-3"/>
    </source>
</evidence>
<dbReference type="Gene3D" id="1.10.390.10">
    <property type="entry name" value="Neutral Protease Domain 2"/>
    <property type="match status" value="1"/>
</dbReference>
<feature type="domain" description="ERAP1-like C-terminal" evidence="23">
    <location>
        <begin position="589"/>
        <end position="863"/>
    </location>
</feature>
<evidence type="ECO:0000256" key="9">
    <source>
        <dbReference type="ARBA" id="ARBA00022729"/>
    </source>
</evidence>
<sequence length="865" mass="98492">MHHLLCILFAALQATLLVGSPIEGPNAPLLAAPLAGGEYALPTSIIPQTYEIWITPHFENAPVDSKQFTFDGTVEITAEVSRAATKIIQLHAYDMELISVVVTKIGDPLPTVSIGRPLITRDDKHFLNIPVISRLNVGDLLNIRINYLGKLNNELDGFYLSSYINFRGEKKWLGVTQFEPTGARRAFPCFDEPSMKATFKLHIAREPLRDVTANMAVLQATNSLVDEFHKDWVWVDFEESVVMSTYLVAFAVHDFGYIGHSTNENFGILARREFIDSSTSYALNVSPLILEKLEIFTNVPYDPKMKVDQIALPDFAAGAMENWGFITYREVNLLHDKFFSTSANKQRIVTVVTHELAHQWFGNLVTPEWWSEIWLNEGFATYFEYFTAATVENTFQLENAFIMDELQPVLESDSRDNTRSMTSTVTNPASATAVFDNIAYNKGAVIVRLLINMMGEIPFRNGIKIYLTDNAYGSVTKDDLWTALESTMPDNILPPEVSLKTVMDSWTENPGYPLITVTRNYENNEINFEQQRFFSAKKSSPSPGQWHVPITLVTEQNSGDFSSFIIRNWTLPNDIMKLTNVQNLKENEWLIVNPKQIGYYRVNYDETNWKLILAALNSDEGWNKITEINRAQLIDDSMALAKGNYLGYDIALSTTEYLEKETAYLPWYTAIKAFSFLGDRLFNEEEASRTFYTEYVKMKLDPLFEDVNGFTYSTSDDHVTRLRRNLALYWSCNLGYSTCKSTARNLFQEWKVRSSPDFYNPIDPDLRSVVYCHGMQNADDFEFLFERYTKAQHMPSEMSTILTALGCAPSDDLLKRVLNETIKEIDSLIRSQDTRDAFVGVLRNPEGVDVALDFLVNKFAEIKVT</sequence>
<dbReference type="GO" id="GO:0043171">
    <property type="term" value="P:peptide catabolic process"/>
    <property type="evidence" value="ECO:0007669"/>
    <property type="project" value="TreeGrafter"/>
</dbReference>
<dbReference type="Gene3D" id="2.60.40.1730">
    <property type="entry name" value="tricorn interacting facor f3 domain"/>
    <property type="match status" value="1"/>
</dbReference>
<keyword evidence="6 20" id="KW-0645">Protease</keyword>
<evidence type="ECO:0000256" key="17">
    <source>
        <dbReference type="PIRSR" id="PIRSR634016-1"/>
    </source>
</evidence>
<organism evidence="25 26">
    <name type="scientific">Cloeon dipterum</name>
    <dbReference type="NCBI Taxonomy" id="197152"/>
    <lineage>
        <taxon>Eukaryota</taxon>
        <taxon>Metazoa</taxon>
        <taxon>Ecdysozoa</taxon>
        <taxon>Arthropoda</taxon>
        <taxon>Hexapoda</taxon>
        <taxon>Insecta</taxon>
        <taxon>Pterygota</taxon>
        <taxon>Palaeoptera</taxon>
        <taxon>Ephemeroptera</taxon>
        <taxon>Pisciforma</taxon>
        <taxon>Baetidae</taxon>
        <taxon>Cloeon</taxon>
    </lineage>
</organism>
<name>A0A8S1CDV6_9INSE</name>
<proteinExistence type="inferred from homology"/>
<evidence type="ECO:0000259" key="22">
    <source>
        <dbReference type="Pfam" id="PF01433"/>
    </source>
</evidence>
<dbReference type="Gene3D" id="1.25.50.20">
    <property type="match status" value="1"/>
</dbReference>
<feature type="domain" description="Peptidase M1 membrane alanine aminopeptidase" evidence="22">
    <location>
        <begin position="281"/>
        <end position="506"/>
    </location>
</feature>
<evidence type="ECO:0000256" key="14">
    <source>
        <dbReference type="ARBA" id="ARBA00023136"/>
    </source>
</evidence>
<feature type="binding site" evidence="18">
    <location>
        <position position="354"/>
    </location>
    <ligand>
        <name>Zn(2+)</name>
        <dbReference type="ChEBI" id="CHEBI:29105"/>
        <note>catalytic</note>
    </ligand>
</feature>
<evidence type="ECO:0000313" key="25">
    <source>
        <dbReference type="EMBL" id="CAB3366339.1"/>
    </source>
</evidence>
<keyword evidence="4" id="KW-1003">Cell membrane</keyword>
<gene>
    <name evidence="25" type="ORF">CLODIP_2_CD01517</name>
</gene>
<dbReference type="GO" id="GO:0005737">
    <property type="term" value="C:cytoplasm"/>
    <property type="evidence" value="ECO:0007669"/>
    <property type="project" value="TreeGrafter"/>
</dbReference>
<keyword evidence="20" id="KW-0031">Aminopeptidase</keyword>
<keyword evidence="12" id="KW-1133">Transmembrane helix</keyword>
<dbReference type="SUPFAM" id="SSF63737">
    <property type="entry name" value="Leukotriene A4 hydrolase N-terminal domain"/>
    <property type="match status" value="1"/>
</dbReference>
<comment type="subcellular location">
    <subcellularLocation>
        <location evidence="2">Cell membrane</location>
        <topology evidence="2">Lipid-anchor</topology>
        <topology evidence="2">GPI-anchor</topology>
    </subcellularLocation>
    <subcellularLocation>
        <location evidence="1">Membrane</location>
        <topology evidence="1">Single-pass membrane protein</topology>
    </subcellularLocation>
</comment>
<evidence type="ECO:0000256" key="13">
    <source>
        <dbReference type="ARBA" id="ARBA00023049"/>
    </source>
</evidence>
<dbReference type="Pfam" id="PF17900">
    <property type="entry name" value="Peptidase_M1_N"/>
    <property type="match status" value="1"/>
</dbReference>
<dbReference type="GO" id="GO:0042277">
    <property type="term" value="F:peptide binding"/>
    <property type="evidence" value="ECO:0007669"/>
    <property type="project" value="TreeGrafter"/>
</dbReference>
<dbReference type="CDD" id="cd09601">
    <property type="entry name" value="M1_APN-Q_like"/>
    <property type="match status" value="1"/>
</dbReference>
<dbReference type="PANTHER" id="PTHR11533">
    <property type="entry name" value="PROTEASE M1 ZINC METALLOPROTEASE"/>
    <property type="match status" value="1"/>
</dbReference>
<keyword evidence="14" id="KW-0472">Membrane</keyword>
<comment type="caution">
    <text evidence="25">The sequence shown here is derived from an EMBL/GenBank/DDBJ whole genome shotgun (WGS) entry which is preliminary data.</text>
</comment>